<feature type="region of interest" description="Disordered" evidence="1">
    <location>
        <begin position="1358"/>
        <end position="1468"/>
    </location>
</feature>
<feature type="region of interest" description="Disordered" evidence="1">
    <location>
        <begin position="491"/>
        <end position="519"/>
    </location>
</feature>
<feature type="region of interest" description="Disordered" evidence="1">
    <location>
        <begin position="703"/>
        <end position="739"/>
    </location>
</feature>
<feature type="region of interest" description="Disordered" evidence="1">
    <location>
        <begin position="1068"/>
        <end position="1087"/>
    </location>
</feature>
<dbReference type="EMBL" id="VLTO01000035">
    <property type="protein sequence ID" value="KAA0173261.1"/>
    <property type="molecule type" value="Genomic_DNA"/>
</dbReference>
<reference evidence="3 4" key="1">
    <citation type="submission" date="2019-07" db="EMBL/GenBank/DDBJ databases">
        <title>Genomes of Cafeteria roenbergensis.</title>
        <authorList>
            <person name="Fischer M.G."/>
            <person name="Hackl T."/>
            <person name="Roman M."/>
        </authorList>
    </citation>
    <scope>NUCLEOTIDE SEQUENCE [LARGE SCALE GENOMIC DNA]</scope>
    <source>
        <strain evidence="3 4">E4-10P</strain>
    </source>
</reference>
<keyword evidence="2" id="KW-0812">Transmembrane</keyword>
<evidence type="ECO:0000256" key="1">
    <source>
        <dbReference type="SAM" id="MobiDB-lite"/>
    </source>
</evidence>
<name>A0A5A8EBH4_CAFRO</name>
<organism evidence="3 4">
    <name type="scientific">Cafeteria roenbergensis</name>
    <name type="common">Marine flagellate</name>
    <dbReference type="NCBI Taxonomy" id="33653"/>
    <lineage>
        <taxon>Eukaryota</taxon>
        <taxon>Sar</taxon>
        <taxon>Stramenopiles</taxon>
        <taxon>Bigyra</taxon>
        <taxon>Opalozoa</taxon>
        <taxon>Bicosoecida</taxon>
        <taxon>Cafeteriaceae</taxon>
        <taxon>Cafeteria</taxon>
    </lineage>
</organism>
<accession>A0A5A8EBH4</accession>
<keyword evidence="2" id="KW-0472">Membrane</keyword>
<dbReference type="OrthoDB" id="10570848at2759"/>
<sequence>MAEALMRQREGSVKAFPDEALAWRLFASACSGTLGARAVHSGVAAPASGSLSRARPLLWWLRSSASLTLVFVVLEAVSAASLTYAVLQSFSSWSQLWVPCPGSQEEGMLPVPSIYGWSTSLIFLLRPPSAATTAFDGVAFALVGADGGRASGLSAALFGTAEAAFDGPASGMFGTAHSTAGPNGGRGSGGVLGAQAASEWEVPGQHGNQWDTHDDATICVSHLPAMAVLASLIAGAIAAAAAVGTAARTLRVSPRPATMRPSLVRALDSALLRALSLALPATALSLLVWVLAARPFVGALQQISWRLQGIDCRLSVASVADASPLGLLLDAVWLPVVALAVTLGLLSHSLTGAAHDAVMTAPLRFSLLLAGVPGSGQPRADPRSASFVATGLPAEDAAALRQRNAALATRAEAAARADGFERRSGERAFLPYNPSAPWAGAGPRLHDVLAAGVCNGQMDETSLRLVGITTHPRRSVVQFISHWQPWQGVAQVPPPAAFESGSSGPPSRKDSWPSPRVDDVPASGEAWLGRWAQRHTAATASLYGSDVTIGGAEPLAPWLGLARDLAFADTAEALVGSAEQRWAVLSDASGRRQSAILWALMAPIDAVAVGALAASEALLAPAHAVFKTDRARRGGSRVCSGLVSELLPFDPVTYQARLLLHAPTRSMLKRADKLRDAAIRSGKAPGSSVPSVADVWRGASRAGADRPSWRRGAASGWSQGQGGRGGVPDSIPLSGDPSASRLGRVVDGLAEVADAGEGWARASVVRTGKRAAAALGAVAGGTAVATSGVRALFRKAFSSGKRGGASSAGAASSSSSPTSSRICLSFLSCGIVGGVELSGPAGSCDAVAGALSDLIGALSGAWGLSAPLAAVGVAVQRVTPWPVMAPLWALYALVCAPRRRLGCFCCVSTKESQPCAWVQRLAEGVADTIKQDGYSALHGHASEADGSAADATDLSDSGRAAFAAELQATSATDLTTQAAEAAAELWSAGGSWDGAHSQGQASLWGTASALLRQSRTSAAGSVAAGGDASLLGGAGWGLRGGARGSAGGLAGAGAGAHADADADAVARGDSGAAAGAEQEDDGPKGVWASPRVALATGAAEAVLTEQAHAPCPRRGDAGRPQCAGRRLRGHGLAASAAAALAARRSVDDEVEAVLWDSTAFIASCDALAALAAADASGEAGARRVVRTAAPALLTCLLEAHISLRRMCLSPWFRASGAPVSDTQGYALLLARETPLRMLQASHSAVFALARAFAPDLAELPLRWRHRDALQRMLEEADESLTLVVDGVPRTVSGADLLWAPVRFSLRRPVGMLSPPAAAEDAVGALEGWAIAALRRLAQARRTAAEAAEDELHEQNMLASRGPADAPGPHADRADNADGADSTDGADEAEGAGEGVGSSRRSPPRASSSARRRRLSPRAPSPVERTAPRSDAEELQSPAGTGPADGRSPLRGVFDEDGWGDSAFEAAWH</sequence>
<comment type="caution">
    <text evidence="3">The sequence shown here is derived from an EMBL/GenBank/DDBJ whole genome shotgun (WGS) entry which is preliminary data.</text>
</comment>
<evidence type="ECO:0000313" key="4">
    <source>
        <dbReference type="Proteomes" id="UP000322899"/>
    </source>
</evidence>
<feature type="transmembrane region" description="Helical" evidence="2">
    <location>
        <begin position="225"/>
        <end position="250"/>
    </location>
</feature>
<evidence type="ECO:0000256" key="2">
    <source>
        <dbReference type="SAM" id="Phobius"/>
    </source>
</evidence>
<evidence type="ECO:0000313" key="3">
    <source>
        <dbReference type="EMBL" id="KAA0173261.1"/>
    </source>
</evidence>
<dbReference type="Proteomes" id="UP000322899">
    <property type="component" value="Unassembled WGS sequence"/>
</dbReference>
<feature type="compositionally biased region" description="Basic and acidic residues" evidence="1">
    <location>
        <begin position="507"/>
        <end position="519"/>
    </location>
</feature>
<protein>
    <submittedName>
        <fullName evidence="3">Uncharacterized protein</fullName>
    </submittedName>
</protein>
<feature type="transmembrane region" description="Helical" evidence="2">
    <location>
        <begin position="271"/>
        <end position="292"/>
    </location>
</feature>
<feature type="compositionally biased region" description="Low complexity" evidence="1">
    <location>
        <begin position="1396"/>
        <end position="1408"/>
    </location>
</feature>
<keyword evidence="2" id="KW-1133">Transmembrane helix</keyword>
<proteinExistence type="predicted"/>
<gene>
    <name evidence="3" type="ORF">FNF27_05187</name>
</gene>
<feature type="region of interest" description="Disordered" evidence="1">
    <location>
        <begin position="799"/>
        <end position="818"/>
    </location>
</feature>